<dbReference type="GO" id="GO:0007169">
    <property type="term" value="P:cell surface receptor protein tyrosine kinase signaling pathway"/>
    <property type="evidence" value="ECO:0007669"/>
    <property type="project" value="TreeGrafter"/>
</dbReference>
<dbReference type="CDD" id="cd00821">
    <property type="entry name" value="PH"/>
    <property type="match status" value="1"/>
</dbReference>
<proteinExistence type="predicted"/>
<dbReference type="Proteomes" id="UP000030746">
    <property type="component" value="Unassembled WGS sequence"/>
</dbReference>
<dbReference type="SMART" id="SM00233">
    <property type="entry name" value="PH"/>
    <property type="match status" value="1"/>
</dbReference>
<dbReference type="GO" id="GO:0007265">
    <property type="term" value="P:Ras protein signal transduction"/>
    <property type="evidence" value="ECO:0007669"/>
    <property type="project" value="TreeGrafter"/>
</dbReference>
<dbReference type="KEGG" id="lgi:LOTGIDRAFT_233565"/>
<dbReference type="InterPro" id="IPR050996">
    <property type="entry name" value="Docking_Protein_DOK"/>
</dbReference>
<dbReference type="HOGENOM" id="CLU_471166_0_0_1"/>
<evidence type="ECO:0000259" key="2">
    <source>
        <dbReference type="PROSITE" id="PS50003"/>
    </source>
</evidence>
<dbReference type="PANTHER" id="PTHR21258:SF62">
    <property type="entry name" value="INSULIN RECEPTOR SUBSTRATE 1"/>
    <property type="match status" value="1"/>
</dbReference>
<dbReference type="Pfam" id="PF00169">
    <property type="entry name" value="PH"/>
    <property type="match status" value="1"/>
</dbReference>
<dbReference type="CTD" id="20249304"/>
<feature type="region of interest" description="Disordered" evidence="1">
    <location>
        <begin position="315"/>
        <end position="397"/>
    </location>
</feature>
<dbReference type="RefSeq" id="XP_009058355.1">
    <property type="nucleotide sequence ID" value="XM_009060107.1"/>
</dbReference>
<dbReference type="SMART" id="SM01244">
    <property type="entry name" value="IRS"/>
    <property type="match status" value="1"/>
</dbReference>
<evidence type="ECO:0000259" key="3">
    <source>
        <dbReference type="PROSITE" id="PS51064"/>
    </source>
</evidence>
<feature type="region of interest" description="Disordered" evidence="1">
    <location>
        <begin position="436"/>
        <end position="463"/>
    </location>
</feature>
<gene>
    <name evidence="4" type="ORF">LOTGIDRAFT_233565</name>
</gene>
<feature type="region of interest" description="Disordered" evidence="1">
    <location>
        <begin position="497"/>
        <end position="516"/>
    </location>
</feature>
<dbReference type="Pfam" id="PF02174">
    <property type="entry name" value="IRS"/>
    <property type="match status" value="1"/>
</dbReference>
<evidence type="ECO:0000313" key="4">
    <source>
        <dbReference type="EMBL" id="ESO91088.1"/>
    </source>
</evidence>
<dbReference type="PROSITE" id="PS51064">
    <property type="entry name" value="IRS_PTB"/>
    <property type="match status" value="1"/>
</dbReference>
<feature type="compositionally biased region" description="Polar residues" evidence="1">
    <location>
        <begin position="221"/>
        <end position="260"/>
    </location>
</feature>
<organism evidence="4 5">
    <name type="scientific">Lottia gigantea</name>
    <name type="common">Giant owl limpet</name>
    <dbReference type="NCBI Taxonomy" id="225164"/>
    <lineage>
        <taxon>Eukaryota</taxon>
        <taxon>Metazoa</taxon>
        <taxon>Spiralia</taxon>
        <taxon>Lophotrochozoa</taxon>
        <taxon>Mollusca</taxon>
        <taxon>Gastropoda</taxon>
        <taxon>Patellogastropoda</taxon>
        <taxon>Lottioidea</taxon>
        <taxon>Lottiidae</taxon>
        <taxon>Lottia</taxon>
    </lineage>
</organism>
<dbReference type="GO" id="GO:0005737">
    <property type="term" value="C:cytoplasm"/>
    <property type="evidence" value="ECO:0007669"/>
    <property type="project" value="TreeGrafter"/>
</dbReference>
<reference evidence="4 5" key="1">
    <citation type="journal article" date="2013" name="Nature">
        <title>Insights into bilaterian evolution from three spiralian genomes.</title>
        <authorList>
            <person name="Simakov O."/>
            <person name="Marletaz F."/>
            <person name="Cho S.J."/>
            <person name="Edsinger-Gonzales E."/>
            <person name="Havlak P."/>
            <person name="Hellsten U."/>
            <person name="Kuo D.H."/>
            <person name="Larsson T."/>
            <person name="Lv J."/>
            <person name="Arendt D."/>
            <person name="Savage R."/>
            <person name="Osoegawa K."/>
            <person name="de Jong P."/>
            <person name="Grimwood J."/>
            <person name="Chapman J.A."/>
            <person name="Shapiro H."/>
            <person name="Aerts A."/>
            <person name="Otillar R.P."/>
            <person name="Terry A.Y."/>
            <person name="Boore J.L."/>
            <person name="Grigoriev I.V."/>
            <person name="Lindberg D.R."/>
            <person name="Seaver E.C."/>
            <person name="Weisblat D.A."/>
            <person name="Putnam N.H."/>
            <person name="Rokhsar D.S."/>
        </authorList>
    </citation>
    <scope>NUCLEOTIDE SEQUENCE [LARGE SCALE GENOMIC DNA]</scope>
</reference>
<dbReference type="InterPro" id="IPR002404">
    <property type="entry name" value="IRS_PTB"/>
</dbReference>
<dbReference type="SUPFAM" id="SSF50729">
    <property type="entry name" value="PH domain-like"/>
    <property type="match status" value="2"/>
</dbReference>
<evidence type="ECO:0000256" key="1">
    <source>
        <dbReference type="SAM" id="MobiDB-lite"/>
    </source>
</evidence>
<feature type="compositionally biased region" description="Basic and acidic residues" evidence="1">
    <location>
        <begin position="332"/>
        <end position="378"/>
    </location>
</feature>
<feature type="domain" description="PH" evidence="2">
    <location>
        <begin position="1"/>
        <end position="95"/>
    </location>
</feature>
<feature type="compositionally biased region" description="Polar residues" evidence="1">
    <location>
        <begin position="548"/>
        <end position="560"/>
    </location>
</feature>
<feature type="region of interest" description="Disordered" evidence="1">
    <location>
        <begin position="221"/>
        <end position="293"/>
    </location>
</feature>
<feature type="domain" description="IRS-type PTB" evidence="3">
    <location>
        <begin position="124"/>
        <end position="229"/>
    </location>
</feature>
<dbReference type="PANTHER" id="PTHR21258">
    <property type="entry name" value="DOCKING PROTEIN RELATED"/>
    <property type="match status" value="1"/>
</dbReference>
<dbReference type="STRING" id="225164.V3ZIH9"/>
<dbReference type="SMART" id="SM00310">
    <property type="entry name" value="PTBI"/>
    <property type="match status" value="1"/>
</dbReference>
<dbReference type="Gene3D" id="2.30.29.30">
    <property type="entry name" value="Pleckstrin-homology domain (PH domain)/Phosphotyrosine-binding domain (PTB)"/>
    <property type="match status" value="2"/>
</dbReference>
<dbReference type="GO" id="GO:0043410">
    <property type="term" value="P:positive regulation of MAPK cascade"/>
    <property type="evidence" value="ECO:0007669"/>
    <property type="project" value="TreeGrafter"/>
</dbReference>
<dbReference type="GeneID" id="20249304"/>
<evidence type="ECO:0008006" key="6">
    <source>
        <dbReference type="Google" id="ProtNLM"/>
    </source>
</evidence>
<dbReference type="EMBL" id="KB202284">
    <property type="protein sequence ID" value="ESO91088.1"/>
    <property type="molecule type" value="Genomic_DNA"/>
</dbReference>
<sequence length="579" mass="66258">MNPVVARKGGNNWNSKWCILMAGSSTSPACLYKYDSKGDTKHPKILDLHKLSKVEKYRDSKITFEVVIKSDNHFFKCENETEQESWIQAFAQILQSRDRCSKANTVSGGDLIVEDNFLYNSVDDTQLFKVKVNENDDSKRIGLKPDTDYYLAVFLTYIALLDSTKKQLYQWSYEHIKSFGRLPDTFQIQSGRRTSTGNGVFSFNTTEGDLIYESVHKQTKTMRSYNSNESINTARSSPQPSQNEQSKSLNPSHLSKSMSFKASHEAKEEKSHLSKSVNDETSHSIHVNNDNLKKNFEQNLKQVLIKQHSIGEESNKQVFKGSTESQVGTKSLKREKEKERKQREKKQKEEQKEKERRAKEEAKKQEKEKKAREKEMKKNKGMNSRPKSQSHLYCNPGNAYEEVDDVRMPSIDSASAYALPQDNIPTSKLSVENHYAEPDNIQGARKSTEKPSMYETADQERSEAWRQFGRDTDNLHEEDYENIRIAAKNPEIIEGDYDMPEELCPNAPSIPTDVDDETYDHISSFDFKPSRKSGIARPESEVDENIYGDNSGTKIETRQTASSSEYEEASTVQVKSLQI</sequence>
<dbReference type="InterPro" id="IPR011993">
    <property type="entry name" value="PH-like_dom_sf"/>
</dbReference>
<feature type="compositionally biased region" description="Basic and acidic residues" evidence="1">
    <location>
        <begin position="262"/>
        <end position="283"/>
    </location>
</feature>
<name>V3ZIH9_LOTGI</name>
<dbReference type="InterPro" id="IPR001849">
    <property type="entry name" value="PH_domain"/>
</dbReference>
<accession>V3ZIH9</accession>
<keyword evidence="5" id="KW-1185">Reference proteome</keyword>
<protein>
    <recommendedName>
        <fullName evidence="6">PH domain-containing protein</fullName>
    </recommendedName>
</protein>
<dbReference type="OrthoDB" id="6288437at2759"/>
<evidence type="ECO:0000313" key="5">
    <source>
        <dbReference type="Proteomes" id="UP000030746"/>
    </source>
</evidence>
<dbReference type="OMA" id="DWTQKLC"/>
<dbReference type="PROSITE" id="PS50003">
    <property type="entry name" value="PH_DOMAIN"/>
    <property type="match status" value="1"/>
</dbReference>
<feature type="region of interest" description="Disordered" evidence="1">
    <location>
        <begin position="523"/>
        <end position="579"/>
    </location>
</feature>
<feature type="compositionally biased region" description="Polar residues" evidence="1">
    <location>
        <begin position="381"/>
        <end position="392"/>
    </location>
</feature>
<dbReference type="AlphaFoldDB" id="V3ZIH9"/>
<feature type="compositionally biased region" description="Polar residues" evidence="1">
    <location>
        <begin position="316"/>
        <end position="329"/>
    </location>
</feature>